<keyword evidence="3" id="KW-1185">Reference proteome</keyword>
<dbReference type="AlphaFoldDB" id="A0A8H5MFN3"/>
<proteinExistence type="predicted"/>
<dbReference type="Gene3D" id="3.90.228.10">
    <property type="match status" value="1"/>
</dbReference>
<gene>
    <name evidence="2" type="ORF">D9757_001557</name>
</gene>
<feature type="compositionally biased region" description="Low complexity" evidence="1">
    <location>
        <begin position="76"/>
        <end position="112"/>
    </location>
</feature>
<comment type="caution">
    <text evidence="2">The sequence shown here is derived from an EMBL/GenBank/DDBJ whole genome shotgun (WGS) entry which is preliminary data.</text>
</comment>
<accession>A0A8H5MFN3</accession>
<evidence type="ECO:0000313" key="2">
    <source>
        <dbReference type="EMBL" id="KAF5392273.1"/>
    </source>
</evidence>
<feature type="region of interest" description="Disordered" evidence="1">
    <location>
        <begin position="72"/>
        <end position="112"/>
    </location>
</feature>
<protein>
    <recommendedName>
        <fullName evidence="4">PARP catalytic domain-containing protein</fullName>
    </recommendedName>
</protein>
<dbReference type="SUPFAM" id="SSF56399">
    <property type="entry name" value="ADP-ribosylation"/>
    <property type="match status" value="1"/>
</dbReference>
<feature type="region of interest" description="Disordered" evidence="1">
    <location>
        <begin position="1"/>
        <end position="27"/>
    </location>
</feature>
<dbReference type="Proteomes" id="UP000518752">
    <property type="component" value="Unassembled WGS sequence"/>
</dbReference>
<dbReference type="OrthoDB" id="2419903at2759"/>
<evidence type="ECO:0008006" key="4">
    <source>
        <dbReference type="Google" id="ProtNLM"/>
    </source>
</evidence>
<evidence type="ECO:0000313" key="3">
    <source>
        <dbReference type="Proteomes" id="UP000518752"/>
    </source>
</evidence>
<evidence type="ECO:0000256" key="1">
    <source>
        <dbReference type="SAM" id="MobiDB-lite"/>
    </source>
</evidence>
<name>A0A8H5MFN3_9AGAR</name>
<sequence>MASIVRNVVNWSSQHSHVRQPPGPQQNMCEVCGKNPKFVEKGHKHPYCGRTCAAASSATAKPSSGPLLASVKRRVAAASTTSPSPQSSSSNSPSSGSGYGSTTSVSSSSTGKTASAKTAQSCQMPSSDCAFPGCGYEVEYFGYCGPDHAMEAVKLGHAEACDVCREQPGVCASPGVNSGIGFGTRGGAGGGKNKGTKLCPGCERVAKGGTQIKEIASRDGKFQQVRKQFIKEWNVRQESLPAVDKVYQIIPPREQLSRYQSYRRTLKNPHEIRTYHASLVICDLGTKGPFLCERKGCGVCTVARSSFNQFAFEEPFNQGRFGPGIYTYINPKLADKYATTVTTSPYRVIVVCDVLLDGQQEVPADESIFVQSSDAINAAYVIMYSM</sequence>
<reference evidence="2 3" key="1">
    <citation type="journal article" date="2020" name="ISME J.">
        <title>Uncovering the hidden diversity of litter-decomposition mechanisms in mushroom-forming fungi.</title>
        <authorList>
            <person name="Floudas D."/>
            <person name="Bentzer J."/>
            <person name="Ahren D."/>
            <person name="Johansson T."/>
            <person name="Persson P."/>
            <person name="Tunlid A."/>
        </authorList>
    </citation>
    <scope>NUCLEOTIDE SEQUENCE [LARGE SCALE GENOMIC DNA]</scope>
    <source>
        <strain evidence="2 3">CBS 406.79</strain>
    </source>
</reference>
<dbReference type="EMBL" id="JAACJN010000006">
    <property type="protein sequence ID" value="KAF5392273.1"/>
    <property type="molecule type" value="Genomic_DNA"/>
</dbReference>
<organism evidence="2 3">
    <name type="scientific">Collybiopsis confluens</name>
    <dbReference type="NCBI Taxonomy" id="2823264"/>
    <lineage>
        <taxon>Eukaryota</taxon>
        <taxon>Fungi</taxon>
        <taxon>Dikarya</taxon>
        <taxon>Basidiomycota</taxon>
        <taxon>Agaricomycotina</taxon>
        <taxon>Agaricomycetes</taxon>
        <taxon>Agaricomycetidae</taxon>
        <taxon>Agaricales</taxon>
        <taxon>Marasmiineae</taxon>
        <taxon>Omphalotaceae</taxon>
        <taxon>Collybiopsis</taxon>
    </lineage>
</organism>